<dbReference type="EMBL" id="JAKOGI010000664">
    <property type="protein sequence ID" value="KAJ8431765.1"/>
    <property type="molecule type" value="Genomic_DNA"/>
</dbReference>
<protein>
    <recommendedName>
        <fullName evidence="12">Nop domain-containing protein</fullName>
    </recommendedName>
</protein>
<gene>
    <name evidence="13" type="ORF">Cgig2_028982</name>
</gene>
<evidence type="ECO:0000256" key="1">
    <source>
        <dbReference type="ARBA" id="ARBA00004141"/>
    </source>
</evidence>
<dbReference type="GO" id="GO:0003723">
    <property type="term" value="F:RNA binding"/>
    <property type="evidence" value="ECO:0007669"/>
    <property type="project" value="UniProtKB-KW"/>
</dbReference>
<dbReference type="PROSITE" id="PS51358">
    <property type="entry name" value="NOP"/>
    <property type="match status" value="1"/>
</dbReference>
<dbReference type="Gene3D" id="3.60.21.10">
    <property type="match status" value="2"/>
</dbReference>
<evidence type="ECO:0000256" key="7">
    <source>
        <dbReference type="ARBA" id="ARBA00022989"/>
    </source>
</evidence>
<organism evidence="13 14">
    <name type="scientific">Carnegiea gigantea</name>
    <dbReference type="NCBI Taxonomy" id="171969"/>
    <lineage>
        <taxon>Eukaryota</taxon>
        <taxon>Viridiplantae</taxon>
        <taxon>Streptophyta</taxon>
        <taxon>Embryophyta</taxon>
        <taxon>Tracheophyta</taxon>
        <taxon>Spermatophyta</taxon>
        <taxon>Magnoliopsida</taxon>
        <taxon>eudicotyledons</taxon>
        <taxon>Gunneridae</taxon>
        <taxon>Pentapetalae</taxon>
        <taxon>Caryophyllales</taxon>
        <taxon>Cactineae</taxon>
        <taxon>Cactaceae</taxon>
        <taxon>Cactoideae</taxon>
        <taxon>Echinocereeae</taxon>
        <taxon>Carnegiea</taxon>
    </lineage>
</organism>
<evidence type="ECO:0000256" key="6">
    <source>
        <dbReference type="ARBA" id="ARBA00022884"/>
    </source>
</evidence>
<comment type="subcellular location">
    <subcellularLocation>
        <location evidence="1">Membrane</location>
        <topology evidence="1">Multi-pass membrane protein</topology>
    </subcellularLocation>
</comment>
<feature type="region of interest" description="Disordered" evidence="10">
    <location>
        <begin position="871"/>
        <end position="892"/>
    </location>
</feature>
<evidence type="ECO:0000256" key="3">
    <source>
        <dbReference type="ARBA" id="ARBA00022664"/>
    </source>
</evidence>
<keyword evidence="5" id="KW-0747">Spliceosome</keyword>
<keyword evidence="9" id="KW-0508">mRNA splicing</keyword>
<dbReference type="CDD" id="cd07384">
    <property type="entry name" value="MPP_Cdc1_like"/>
    <property type="match status" value="1"/>
</dbReference>
<evidence type="ECO:0000256" key="4">
    <source>
        <dbReference type="ARBA" id="ARBA00022692"/>
    </source>
</evidence>
<dbReference type="SUPFAM" id="SSF89124">
    <property type="entry name" value="Nop domain"/>
    <property type="match status" value="1"/>
</dbReference>
<comment type="similarity">
    <text evidence="2">Belongs to the PRP31 family.</text>
</comment>
<reference evidence="13" key="1">
    <citation type="submission" date="2022-04" db="EMBL/GenBank/DDBJ databases">
        <title>Carnegiea gigantea Genome sequencing and assembly v2.</title>
        <authorList>
            <person name="Copetti D."/>
            <person name="Sanderson M.J."/>
            <person name="Burquez A."/>
            <person name="Wojciechowski M.F."/>
        </authorList>
    </citation>
    <scope>NUCLEOTIDE SEQUENCE</scope>
    <source>
        <strain evidence="13">SGP5-SGP5p</strain>
        <tissue evidence="13">Aerial part</tissue>
    </source>
</reference>
<keyword evidence="7 11" id="KW-1133">Transmembrane helix</keyword>
<evidence type="ECO:0000256" key="11">
    <source>
        <dbReference type="SAM" id="Phobius"/>
    </source>
</evidence>
<evidence type="ECO:0000256" key="10">
    <source>
        <dbReference type="SAM" id="MobiDB-lite"/>
    </source>
</evidence>
<accession>A0A9Q1JVC3</accession>
<name>A0A9Q1JVC3_9CARY</name>
<dbReference type="SUPFAM" id="SSF56300">
    <property type="entry name" value="Metallo-dependent phosphatases"/>
    <property type="match status" value="2"/>
</dbReference>
<dbReference type="Gene3D" id="1.10.287.4070">
    <property type="match status" value="1"/>
</dbReference>
<dbReference type="GO" id="GO:0006397">
    <property type="term" value="P:mRNA processing"/>
    <property type="evidence" value="ECO:0007669"/>
    <property type="project" value="UniProtKB-KW"/>
</dbReference>
<dbReference type="Gene3D" id="1.10.246.90">
    <property type="entry name" value="Nop domain"/>
    <property type="match status" value="1"/>
</dbReference>
<dbReference type="OrthoDB" id="5977743at2759"/>
<sequence length="1434" mass="161460">MVMREKSWKLTLFLCLIWALTLLYGEMFAYWVPFLRTCSWPNLRHPSDSSLKNLRGHPNDFMKVAVIADPQLMDGTSHDLPPLALEIAQFYTDLHMRRAFLSTILPFKPDVILFLGDYFDGGPQLSNEETTDILLTNRWQKSLNRFKHIFDLGRERTEDIPVYYISGNHDIGYAGHLTHMPEVVKRYETHFGARNHRFTVGKVDFIAIDAQTVDGHPEDTLTSTWNFVNNVSSDGQANPRVLLTHIPLYRPDWTSCGPYRSSEVINQRIARSPYDQDIIYQNYVTEGSSKRLLDLIKPVLVLSGHDHDQCTVTHETQYGAVKEHTVGTVSWQQGNWYPSFMLLSVGNFAQDNGSSPDPVVLVHLCFLPTQLFIYIWYIILFAVTIFALALWPTRGLDIGHRFYHFITNIKKLVSESFTKEKNEDEDCEYEEVWDAEGGMHLVKKPRKVPPTSSKEMSPIERGNAVMRAVRRQMLQEQEASSKADSNGDQAASSITKASLRSSKSLIRAAVGRCLRVLGMTFVIAVVCNRSCILEQRIAFKFATNGMASLGDAFMADLKELDVSDDDFQHLEHVDSPGEGGAGNDDSGRDDVDYLKYDNVGAISKLQESQWYRDVMEKIDSALQKGSASPGKGMSLDDDDPEYKLIAECNSLLAENENEIAVVHRFICDKYRMKFPELELLVQNPTDYARVVKVIGNEMDLTLVNLLPGQPLVPLPDDTLQKTIDACDHALSLDSSRRTVLEFVESRMLNFAPNLSAVVGTSVASKLVGSARGLSALARLPDCSIKCLGSKRKCLAGFSSAIHQSHVGFLEQTQICQSTPPSLRKMVCRFLSAKSCLAARVDGLRSDLTGGTGRALREEICKKIEHLQQRPPVRLPKPLPVPDSGCKKKRGGRRLRKMKERYAVTDMRRLANRILFGVPEESSLGDGLGDGYGMLGQAGSGKLQLSMDLRASKLAAKVTKRFKAKRYKGSGITTSGLASNLTFTPVQLMDRTSHDLPPLALEIAQFYTDLHMRREFLSTILPFKPDVILFLGHYFDGGPQLSDEEIDELLDVRFCVLAYPYSGTANTLLTNRWQKSLNRFKHIFDLGCERTKDIPVYYIPGNHDIGYAGHLTHMPEVVKRYETHFGARNHRFTIGKVDFIAIDAQTVDRHLEDTLTSSTWNFVNNVSSGKLSPFLFVSSIRSLTAPALGGKFLLHQPLNDQDGQANPRVLLTHMALYRPDWTSCGPYRSSEVINQRIARSSYDQGIIYQNYVTEESSKRLLDLMEPVLVLSGHDHDQCTITHETQYGAVKEGNWYPSFMLLSVGNFALDNGSSPDPVVVVHLCFLPMQLYIIRFVVTIPPLALWPTHGLDIGHRFNSFITKIKKLVSESVTKEKNEDEDSEYEMVWDAEGGMHLVKKPQKVPSSSLKEMNSIERIPLAESVVFQYQRLSFLSYHM</sequence>
<dbReference type="InterPro" id="IPR036070">
    <property type="entry name" value="Nop_dom_sf"/>
</dbReference>
<evidence type="ECO:0000313" key="14">
    <source>
        <dbReference type="Proteomes" id="UP001153076"/>
    </source>
</evidence>
<evidence type="ECO:0000256" key="8">
    <source>
        <dbReference type="ARBA" id="ARBA00023136"/>
    </source>
</evidence>
<evidence type="ECO:0000256" key="2">
    <source>
        <dbReference type="ARBA" id="ARBA00005572"/>
    </source>
</evidence>
<keyword evidence="6" id="KW-0694">RNA-binding</keyword>
<dbReference type="InterPro" id="IPR042239">
    <property type="entry name" value="Nop_C"/>
</dbReference>
<dbReference type="PANTHER" id="PTHR13315:SF4">
    <property type="entry name" value="METALLOPHOSPHOESTERASE, ISOFORM E"/>
    <property type="match status" value="1"/>
</dbReference>
<keyword evidence="8 11" id="KW-0472">Membrane</keyword>
<comment type="caution">
    <text evidence="13">The sequence shown here is derived from an EMBL/GenBank/DDBJ whole genome shotgun (WGS) entry which is preliminary data.</text>
</comment>
<feature type="region of interest" description="Disordered" evidence="10">
    <location>
        <begin position="569"/>
        <end position="588"/>
    </location>
</feature>
<dbReference type="GO" id="GO:0016020">
    <property type="term" value="C:membrane"/>
    <property type="evidence" value="ECO:0007669"/>
    <property type="project" value="UniProtKB-SubCell"/>
</dbReference>
<dbReference type="InterPro" id="IPR033308">
    <property type="entry name" value="PGAP5/Cdc1/Ted1"/>
</dbReference>
<keyword evidence="14" id="KW-1185">Reference proteome</keyword>
<evidence type="ECO:0000259" key="12">
    <source>
        <dbReference type="PROSITE" id="PS51358"/>
    </source>
</evidence>
<evidence type="ECO:0000256" key="9">
    <source>
        <dbReference type="ARBA" id="ARBA00023187"/>
    </source>
</evidence>
<dbReference type="InterPro" id="IPR004843">
    <property type="entry name" value="Calcineurin-like_PHP"/>
</dbReference>
<dbReference type="InterPro" id="IPR029052">
    <property type="entry name" value="Metallo-depent_PP-like"/>
</dbReference>
<dbReference type="FunFam" id="3.60.21.10:FF:000050">
    <property type="entry name" value="Calcineurin-like metallo-phosphoesterase superfamily protein"/>
    <property type="match status" value="1"/>
</dbReference>
<dbReference type="Pfam" id="PF00149">
    <property type="entry name" value="Metallophos"/>
    <property type="match status" value="2"/>
</dbReference>
<keyword evidence="4 11" id="KW-0812">Transmembrane</keyword>
<evidence type="ECO:0000313" key="13">
    <source>
        <dbReference type="EMBL" id="KAJ8431765.1"/>
    </source>
</evidence>
<dbReference type="InterPro" id="IPR012976">
    <property type="entry name" value="NOSIC"/>
</dbReference>
<evidence type="ECO:0000256" key="5">
    <source>
        <dbReference type="ARBA" id="ARBA00022728"/>
    </source>
</evidence>
<dbReference type="PANTHER" id="PTHR13315">
    <property type="entry name" value="METALLO PHOSPHOESTERASE RELATED"/>
    <property type="match status" value="1"/>
</dbReference>
<dbReference type="Pfam" id="PF01798">
    <property type="entry name" value="Nop"/>
    <property type="match status" value="1"/>
</dbReference>
<dbReference type="GO" id="GO:0006506">
    <property type="term" value="P:GPI anchor biosynthetic process"/>
    <property type="evidence" value="ECO:0007669"/>
    <property type="project" value="InterPro"/>
</dbReference>
<dbReference type="GO" id="GO:0008380">
    <property type="term" value="P:RNA splicing"/>
    <property type="evidence" value="ECO:0007669"/>
    <property type="project" value="UniProtKB-KW"/>
</dbReference>
<dbReference type="GO" id="GO:0005783">
    <property type="term" value="C:endoplasmic reticulum"/>
    <property type="evidence" value="ECO:0007669"/>
    <property type="project" value="TreeGrafter"/>
</dbReference>
<dbReference type="InterPro" id="IPR002687">
    <property type="entry name" value="Nop_dom"/>
</dbReference>
<proteinExistence type="inferred from homology"/>
<dbReference type="SMART" id="SM00931">
    <property type="entry name" value="NOSIC"/>
    <property type="match status" value="1"/>
</dbReference>
<keyword evidence="3" id="KW-0507">mRNA processing</keyword>
<feature type="transmembrane region" description="Helical" evidence="11">
    <location>
        <begin position="371"/>
        <end position="391"/>
    </location>
</feature>
<dbReference type="GO" id="GO:0005681">
    <property type="term" value="C:spliceosomal complex"/>
    <property type="evidence" value="ECO:0007669"/>
    <property type="project" value="UniProtKB-KW"/>
</dbReference>
<feature type="domain" description="Nop" evidence="12">
    <location>
        <begin position="750"/>
        <end position="868"/>
    </location>
</feature>
<dbReference type="GO" id="GO:0016787">
    <property type="term" value="F:hydrolase activity"/>
    <property type="evidence" value="ECO:0007669"/>
    <property type="project" value="InterPro"/>
</dbReference>
<dbReference type="Pfam" id="PF09785">
    <property type="entry name" value="Prp31_C"/>
    <property type="match status" value="1"/>
</dbReference>
<dbReference type="Proteomes" id="UP001153076">
    <property type="component" value="Unassembled WGS sequence"/>
</dbReference>
<dbReference type="InterPro" id="IPR019175">
    <property type="entry name" value="Prp31_C"/>
</dbReference>